<protein>
    <submittedName>
        <fullName evidence="1">Uncharacterized protein</fullName>
    </submittedName>
</protein>
<gene>
    <name evidence="1" type="ORF">DERP_004853</name>
</gene>
<dbReference type="Proteomes" id="UP000887458">
    <property type="component" value="Unassembled WGS sequence"/>
</dbReference>
<sequence>ETTIQIFSIVYDQINHHWFQQKKNLVCVQLSIWNLPINCHPLYNSIDNIYSFPKKINAIYCCPLISKKNQSGMNIYKFS</sequence>
<evidence type="ECO:0000313" key="1">
    <source>
        <dbReference type="EMBL" id="KAH9425638.1"/>
    </source>
</evidence>
<feature type="non-terminal residue" evidence="1">
    <location>
        <position position="79"/>
    </location>
</feature>
<dbReference type="EMBL" id="NJHN03000017">
    <property type="protein sequence ID" value="KAH9425638.1"/>
    <property type="molecule type" value="Genomic_DNA"/>
</dbReference>
<reference evidence="1 2" key="2">
    <citation type="journal article" date="2022" name="Mol. Biol. Evol.">
        <title>Comparative Genomics Reveals Insights into the Divergent Evolution of Astigmatic Mites and Household Pest Adaptations.</title>
        <authorList>
            <person name="Xiong Q."/>
            <person name="Wan A.T."/>
            <person name="Liu X."/>
            <person name="Fung C.S."/>
            <person name="Xiao X."/>
            <person name="Malainual N."/>
            <person name="Hou J."/>
            <person name="Wang L."/>
            <person name="Wang M."/>
            <person name="Yang K.Y."/>
            <person name="Cui Y."/>
            <person name="Leung E.L."/>
            <person name="Nong W."/>
            <person name="Shin S.K."/>
            <person name="Au S.W."/>
            <person name="Jeong K.Y."/>
            <person name="Chew F.T."/>
            <person name="Hui J.H."/>
            <person name="Leung T.F."/>
            <person name="Tungtrongchitr A."/>
            <person name="Zhong N."/>
            <person name="Liu Z."/>
            <person name="Tsui S.K."/>
        </authorList>
    </citation>
    <scope>NUCLEOTIDE SEQUENCE [LARGE SCALE GENOMIC DNA]</scope>
    <source>
        <strain evidence="1">Derp</strain>
    </source>
</reference>
<accession>A0ABQ8JSP7</accession>
<name>A0ABQ8JSP7_DERPT</name>
<reference evidence="1 2" key="1">
    <citation type="journal article" date="2018" name="J. Allergy Clin. Immunol.">
        <title>High-quality assembly of Dermatophagoides pteronyssinus genome and transcriptome reveals a wide range of novel allergens.</title>
        <authorList>
            <person name="Liu X.Y."/>
            <person name="Yang K.Y."/>
            <person name="Wang M.Q."/>
            <person name="Kwok J.S."/>
            <person name="Zeng X."/>
            <person name="Yang Z."/>
            <person name="Xiao X.J."/>
            <person name="Lau C.P."/>
            <person name="Li Y."/>
            <person name="Huang Z.M."/>
            <person name="Ba J.G."/>
            <person name="Yim A.K."/>
            <person name="Ouyang C.Y."/>
            <person name="Ngai S.M."/>
            <person name="Chan T.F."/>
            <person name="Leung E.L."/>
            <person name="Liu L."/>
            <person name="Liu Z.G."/>
            <person name="Tsui S.K."/>
        </authorList>
    </citation>
    <scope>NUCLEOTIDE SEQUENCE [LARGE SCALE GENOMIC DNA]</scope>
    <source>
        <strain evidence="1">Derp</strain>
    </source>
</reference>
<proteinExistence type="predicted"/>
<keyword evidence="2" id="KW-1185">Reference proteome</keyword>
<organism evidence="1 2">
    <name type="scientific">Dermatophagoides pteronyssinus</name>
    <name type="common">European house dust mite</name>
    <dbReference type="NCBI Taxonomy" id="6956"/>
    <lineage>
        <taxon>Eukaryota</taxon>
        <taxon>Metazoa</taxon>
        <taxon>Ecdysozoa</taxon>
        <taxon>Arthropoda</taxon>
        <taxon>Chelicerata</taxon>
        <taxon>Arachnida</taxon>
        <taxon>Acari</taxon>
        <taxon>Acariformes</taxon>
        <taxon>Sarcoptiformes</taxon>
        <taxon>Astigmata</taxon>
        <taxon>Psoroptidia</taxon>
        <taxon>Analgoidea</taxon>
        <taxon>Pyroglyphidae</taxon>
        <taxon>Dermatophagoidinae</taxon>
        <taxon>Dermatophagoides</taxon>
    </lineage>
</organism>
<feature type="non-terminal residue" evidence="1">
    <location>
        <position position="1"/>
    </location>
</feature>
<comment type="caution">
    <text evidence="1">The sequence shown here is derived from an EMBL/GenBank/DDBJ whole genome shotgun (WGS) entry which is preliminary data.</text>
</comment>
<evidence type="ECO:0000313" key="2">
    <source>
        <dbReference type="Proteomes" id="UP000887458"/>
    </source>
</evidence>